<keyword evidence="3" id="KW-1185">Reference proteome</keyword>
<gene>
    <name evidence="2" type="ORF">GPUH_LOCUS858</name>
</gene>
<evidence type="ECO:0000259" key="1">
    <source>
        <dbReference type="PROSITE" id="PS50940"/>
    </source>
</evidence>
<feature type="domain" description="Chitin-binding type-2" evidence="1">
    <location>
        <begin position="56"/>
        <end position="113"/>
    </location>
</feature>
<reference evidence="4" key="1">
    <citation type="submission" date="2016-06" db="UniProtKB">
        <authorList>
            <consortium name="WormBaseParasite"/>
        </authorList>
    </citation>
    <scope>IDENTIFICATION</scope>
</reference>
<organism evidence="4">
    <name type="scientific">Gongylonema pulchrum</name>
    <dbReference type="NCBI Taxonomy" id="637853"/>
    <lineage>
        <taxon>Eukaryota</taxon>
        <taxon>Metazoa</taxon>
        <taxon>Ecdysozoa</taxon>
        <taxon>Nematoda</taxon>
        <taxon>Chromadorea</taxon>
        <taxon>Rhabditida</taxon>
        <taxon>Spirurina</taxon>
        <taxon>Spiruromorpha</taxon>
        <taxon>Spiruroidea</taxon>
        <taxon>Gongylonematidae</taxon>
        <taxon>Gongylonema</taxon>
    </lineage>
</organism>
<dbReference type="Proteomes" id="UP000271098">
    <property type="component" value="Unassembled WGS sequence"/>
</dbReference>
<name>A0A183CWL7_9BILA</name>
<dbReference type="SUPFAM" id="SSF57625">
    <property type="entry name" value="Invertebrate chitin-binding proteins"/>
    <property type="match status" value="1"/>
</dbReference>
<dbReference type="OrthoDB" id="6020543at2759"/>
<dbReference type="EMBL" id="UYRT01000886">
    <property type="protein sequence ID" value="VDK28895.1"/>
    <property type="molecule type" value="Genomic_DNA"/>
</dbReference>
<dbReference type="Pfam" id="PF01607">
    <property type="entry name" value="CBM_14"/>
    <property type="match status" value="1"/>
</dbReference>
<dbReference type="PROSITE" id="PS50940">
    <property type="entry name" value="CHIT_BIND_II"/>
    <property type="match status" value="1"/>
</dbReference>
<evidence type="ECO:0000313" key="2">
    <source>
        <dbReference type="EMBL" id="VDK28895.1"/>
    </source>
</evidence>
<dbReference type="InterPro" id="IPR036508">
    <property type="entry name" value="Chitin-bd_dom_sf"/>
</dbReference>
<evidence type="ECO:0000313" key="4">
    <source>
        <dbReference type="WBParaSite" id="GPUH_0000085801-mRNA-1"/>
    </source>
</evidence>
<protein>
    <submittedName>
        <fullName evidence="4">Chitin-binding type-2 domain-containing protein</fullName>
    </submittedName>
</protein>
<dbReference type="InterPro" id="IPR002557">
    <property type="entry name" value="Chitin-bd_dom"/>
</dbReference>
<dbReference type="GO" id="GO:0008061">
    <property type="term" value="F:chitin binding"/>
    <property type="evidence" value="ECO:0007669"/>
    <property type="project" value="InterPro"/>
</dbReference>
<accession>A0A183CWL7</accession>
<dbReference type="WBParaSite" id="GPUH_0000085801-mRNA-1">
    <property type="protein sequence ID" value="GPUH_0000085801-mRNA-1"/>
    <property type="gene ID" value="GPUH_0000085801"/>
</dbReference>
<dbReference type="Gene3D" id="2.170.140.10">
    <property type="entry name" value="Chitin binding domain"/>
    <property type="match status" value="1"/>
</dbReference>
<evidence type="ECO:0000313" key="3">
    <source>
        <dbReference type="Proteomes" id="UP000271098"/>
    </source>
</evidence>
<reference evidence="2 3" key="2">
    <citation type="submission" date="2018-11" db="EMBL/GenBank/DDBJ databases">
        <authorList>
            <consortium name="Pathogen Informatics"/>
        </authorList>
    </citation>
    <scope>NUCLEOTIDE SEQUENCE [LARGE SCALE GENOMIC DNA]</scope>
</reference>
<dbReference type="AlphaFoldDB" id="A0A183CWL7"/>
<proteinExistence type="predicted"/>
<sequence>MCSVWFVVKFDCTGLDDGVYVDGCSNVYWFCAGETASLSKCPKEIAYTVLEPYEKRDACEKREDGEYAVSRCHSKYLLCLSGKALLVRCLRGQLFSQKHGYCVSVNEMPHCFIIQKVTGANLSAQ</sequence>
<dbReference type="GO" id="GO:0005576">
    <property type="term" value="C:extracellular region"/>
    <property type="evidence" value="ECO:0007669"/>
    <property type="project" value="InterPro"/>
</dbReference>